<dbReference type="Proteomes" id="UP000003811">
    <property type="component" value="Plasmid pPma4326F"/>
</dbReference>
<name>A0A8T8CB23_PSEYM</name>
<dbReference type="RefSeq" id="WP_007250609.1">
    <property type="nucleotide sequence ID" value="NZ_CP047261.1"/>
</dbReference>
<reference evidence="1 2" key="1">
    <citation type="journal article" date="2011" name="PLoS Pathog.">
        <title>Dynamic evolution of pathogenicity revealed by sequencing and comparative genomics of 19 Pseudomonas syringae isolates.</title>
        <authorList>
            <person name="Baltrus D.A."/>
            <person name="Nishimura M.T."/>
            <person name="Romanchuk A."/>
            <person name="Chang J.H."/>
            <person name="Mukhtar M.S."/>
            <person name="Cherkis K."/>
            <person name="Roach J."/>
            <person name="Grant S.R."/>
            <person name="Jones C.D."/>
            <person name="Dangl J.L."/>
        </authorList>
    </citation>
    <scope>NUCLEOTIDE SEQUENCE [LARGE SCALE GENOMIC DNA]</scope>
    <source>
        <strain evidence="1 2">ES4326</strain>
    </source>
</reference>
<accession>A0A8T8CB23</accession>
<evidence type="ECO:0000313" key="1">
    <source>
        <dbReference type="EMBL" id="QHF00722.1"/>
    </source>
</evidence>
<gene>
    <name evidence="1" type="ORF">PMA4326_029980</name>
</gene>
<protein>
    <submittedName>
        <fullName evidence="1">Uncharacterized protein</fullName>
    </submittedName>
</protein>
<dbReference type="AlphaFoldDB" id="A0A8T8CB23"/>
<organism evidence="1 2">
    <name type="scientific">Pseudomonas syringae pv. maculicola str. ES4326</name>
    <dbReference type="NCBI Taxonomy" id="629265"/>
    <lineage>
        <taxon>Bacteria</taxon>
        <taxon>Pseudomonadati</taxon>
        <taxon>Pseudomonadota</taxon>
        <taxon>Gammaproteobacteria</taxon>
        <taxon>Pseudomonadales</taxon>
        <taxon>Pseudomonadaceae</taxon>
        <taxon>Pseudomonas</taxon>
    </lineage>
</organism>
<proteinExistence type="predicted"/>
<evidence type="ECO:0000313" key="2">
    <source>
        <dbReference type="Proteomes" id="UP000003811"/>
    </source>
</evidence>
<geneLocation type="plasmid" evidence="1 2">
    <name>pPma4326F</name>
</geneLocation>
<dbReference type="EMBL" id="CP047261">
    <property type="protein sequence ID" value="QHF00722.1"/>
    <property type="molecule type" value="Genomic_DNA"/>
</dbReference>
<sequence length="186" mass="20796">MTNRTNPKLASLMEQAVEKGWVPDKNQSEGDHVFVPVWLYSYGYEAGCRVHGQLIKEVHDNGLPKDLLSSLTLSPGDAYVGMIDIIDSLPAGSTERDNQMLIALMFNYTRSTRLWSTLPSHNSVPGIHVVLVDWYTRNNQHILVQAASIQPGLMTPQQIADASRMAMEAHLARHPNEKPRSRAQSH</sequence>
<keyword evidence="1" id="KW-0614">Plasmid</keyword>